<keyword evidence="2" id="KW-1133">Transmembrane helix</keyword>
<reference evidence="4" key="1">
    <citation type="submission" date="2016-10" db="EMBL/GenBank/DDBJ databases">
        <authorList>
            <person name="Varghese N."/>
            <person name="Submissions S."/>
        </authorList>
    </citation>
    <scope>NUCLEOTIDE SEQUENCE [LARGE SCALE GENOMIC DNA]</scope>
    <source>
        <strain evidence="4">DSM 44142</strain>
    </source>
</reference>
<dbReference type="EMBL" id="FNLF01000002">
    <property type="protein sequence ID" value="SDQ35461.1"/>
    <property type="molecule type" value="Genomic_DNA"/>
</dbReference>
<evidence type="ECO:0000256" key="1">
    <source>
        <dbReference type="SAM" id="MobiDB-lite"/>
    </source>
</evidence>
<dbReference type="STRING" id="47312.SAMN04489765_0083"/>
<proteinExistence type="predicted"/>
<name>A0A1H1A7H6_9ACTN</name>
<evidence type="ECO:0000313" key="3">
    <source>
        <dbReference type="EMBL" id="SDQ35461.1"/>
    </source>
</evidence>
<gene>
    <name evidence="3" type="ORF">SAMN04489765_0083</name>
</gene>
<dbReference type="Proteomes" id="UP000183053">
    <property type="component" value="Unassembled WGS sequence"/>
</dbReference>
<evidence type="ECO:0000256" key="2">
    <source>
        <dbReference type="SAM" id="Phobius"/>
    </source>
</evidence>
<protein>
    <submittedName>
        <fullName evidence="3">Uncharacterized protein</fullName>
    </submittedName>
</protein>
<keyword evidence="4" id="KW-1185">Reference proteome</keyword>
<feature type="region of interest" description="Disordered" evidence="1">
    <location>
        <begin position="1"/>
        <end position="35"/>
    </location>
</feature>
<accession>A0A1H1A7H6</accession>
<organism evidence="3 4">
    <name type="scientific">Tsukamurella pulmonis</name>
    <dbReference type="NCBI Taxonomy" id="47312"/>
    <lineage>
        <taxon>Bacteria</taxon>
        <taxon>Bacillati</taxon>
        <taxon>Actinomycetota</taxon>
        <taxon>Actinomycetes</taxon>
        <taxon>Mycobacteriales</taxon>
        <taxon>Tsukamurellaceae</taxon>
        <taxon>Tsukamurella</taxon>
    </lineage>
</organism>
<feature type="transmembrane region" description="Helical" evidence="2">
    <location>
        <begin position="71"/>
        <end position="99"/>
    </location>
</feature>
<keyword evidence="2" id="KW-0812">Transmembrane</keyword>
<sequence length="232" mass="23850">MNEWLPTRGGAVPVSPRTARATARRRPNAVSAGQTWWTSTHPEQRAIPTALNAVLPPALPPRRRIHGPESFVVAGCAAAAVAVLAMGTVAGLELAIGVVPGVVSSVRPAGDGLHLERAAAQVPGDCLPSAPSAELRAANAVAFVASGFGDDRVALPASPAATGRARELRSGAPAPTQYCPELWADATAASFTLAIPRRPSGTQLVTLRLERPARSGPIVTAITDLLPAQPTK</sequence>
<keyword evidence="2" id="KW-0472">Membrane</keyword>
<evidence type="ECO:0000313" key="4">
    <source>
        <dbReference type="Proteomes" id="UP000183053"/>
    </source>
</evidence>
<dbReference type="AlphaFoldDB" id="A0A1H1A7H6"/>